<evidence type="ECO:0000256" key="3">
    <source>
        <dbReference type="ARBA" id="ARBA00023002"/>
    </source>
</evidence>
<dbReference type="GO" id="GO:0004601">
    <property type="term" value="F:peroxidase activity"/>
    <property type="evidence" value="ECO:0007669"/>
    <property type="project" value="UniProtKB-KW"/>
</dbReference>
<dbReference type="RefSeq" id="WP_259546968.1">
    <property type="nucleotide sequence ID" value="NZ_BAABHW010000001.1"/>
</dbReference>
<dbReference type="Pfam" id="PF00255">
    <property type="entry name" value="GSHPx"/>
    <property type="match status" value="1"/>
</dbReference>
<dbReference type="InterPro" id="IPR013766">
    <property type="entry name" value="Thioredoxin_domain"/>
</dbReference>
<accession>A0ABP9KXF0</accession>
<evidence type="ECO:0000313" key="7">
    <source>
        <dbReference type="Proteomes" id="UP001499910"/>
    </source>
</evidence>
<dbReference type="EMBL" id="BAABHW010000001">
    <property type="protein sequence ID" value="GAA5065857.1"/>
    <property type="molecule type" value="Genomic_DNA"/>
</dbReference>
<evidence type="ECO:0000256" key="1">
    <source>
        <dbReference type="ARBA" id="ARBA00006926"/>
    </source>
</evidence>
<dbReference type="InterPro" id="IPR036249">
    <property type="entry name" value="Thioredoxin-like_sf"/>
</dbReference>
<gene>
    <name evidence="6" type="ORF">GCM10023209_03860</name>
</gene>
<dbReference type="PROSITE" id="PS51355">
    <property type="entry name" value="GLUTATHIONE_PEROXID_3"/>
    <property type="match status" value="1"/>
</dbReference>
<keyword evidence="7" id="KW-1185">Reference proteome</keyword>
<dbReference type="Proteomes" id="UP001499910">
    <property type="component" value="Unassembled WGS sequence"/>
</dbReference>
<sequence length="184" mass="20294">MTDLTRRTVVLGLSTLSAATLLPDLGQAQAMPPFRFESIDGGHYDVADWAGRPILVVNTASMCAYTPQYDALQALHEAYGPRGLVVLAVPSDDFAQEYDSDEQVAEFCELNFNLTLPMTTITRVRGPDPHPFYAWLASEYGIRPGWNFNKVLIAPDGRVVEHFGARVSPTGRRILNRIEALLSA</sequence>
<organism evidence="6 7">
    <name type="scientific">[Roseibacterium] beibuensis</name>
    <dbReference type="NCBI Taxonomy" id="1193142"/>
    <lineage>
        <taxon>Bacteria</taxon>
        <taxon>Pseudomonadati</taxon>
        <taxon>Pseudomonadota</taxon>
        <taxon>Alphaproteobacteria</taxon>
        <taxon>Rhodobacterales</taxon>
        <taxon>Roseobacteraceae</taxon>
        <taxon>Roseicyclus</taxon>
    </lineage>
</organism>
<reference evidence="7" key="1">
    <citation type="journal article" date="2019" name="Int. J. Syst. Evol. Microbiol.">
        <title>The Global Catalogue of Microorganisms (GCM) 10K type strain sequencing project: providing services to taxonomists for standard genome sequencing and annotation.</title>
        <authorList>
            <consortium name="The Broad Institute Genomics Platform"/>
            <consortium name="The Broad Institute Genome Sequencing Center for Infectious Disease"/>
            <person name="Wu L."/>
            <person name="Ma J."/>
        </authorList>
    </citation>
    <scope>NUCLEOTIDE SEQUENCE [LARGE SCALE GENOMIC DNA]</scope>
    <source>
        <strain evidence="7">JCM 18015</strain>
    </source>
</reference>
<comment type="similarity">
    <text evidence="1 4">Belongs to the glutathione peroxidase family.</text>
</comment>
<dbReference type="PANTHER" id="PTHR11592:SF78">
    <property type="entry name" value="GLUTATHIONE PEROXIDASE"/>
    <property type="match status" value="1"/>
</dbReference>
<dbReference type="InterPro" id="IPR000889">
    <property type="entry name" value="Glutathione_peroxidase"/>
</dbReference>
<dbReference type="PROSITE" id="PS51318">
    <property type="entry name" value="TAT"/>
    <property type="match status" value="1"/>
</dbReference>
<keyword evidence="2 4" id="KW-0575">Peroxidase</keyword>
<proteinExistence type="inferred from homology"/>
<dbReference type="PIRSF" id="PIRSF000303">
    <property type="entry name" value="Glutathion_perox"/>
    <property type="match status" value="1"/>
</dbReference>
<dbReference type="SUPFAM" id="SSF52833">
    <property type="entry name" value="Thioredoxin-like"/>
    <property type="match status" value="1"/>
</dbReference>
<dbReference type="Gene3D" id="3.40.30.10">
    <property type="entry name" value="Glutaredoxin"/>
    <property type="match status" value="1"/>
</dbReference>
<keyword evidence="3 4" id="KW-0560">Oxidoreductase</keyword>
<evidence type="ECO:0000259" key="5">
    <source>
        <dbReference type="PROSITE" id="PS51352"/>
    </source>
</evidence>
<evidence type="ECO:0000313" key="6">
    <source>
        <dbReference type="EMBL" id="GAA5065857.1"/>
    </source>
</evidence>
<evidence type="ECO:0000256" key="2">
    <source>
        <dbReference type="ARBA" id="ARBA00022559"/>
    </source>
</evidence>
<dbReference type="PRINTS" id="PR01011">
    <property type="entry name" value="GLUTPROXDASE"/>
</dbReference>
<comment type="caution">
    <text evidence="6">The sequence shown here is derived from an EMBL/GenBank/DDBJ whole genome shotgun (WGS) entry which is preliminary data.</text>
</comment>
<dbReference type="PANTHER" id="PTHR11592">
    <property type="entry name" value="GLUTATHIONE PEROXIDASE"/>
    <property type="match status" value="1"/>
</dbReference>
<dbReference type="InterPro" id="IPR029759">
    <property type="entry name" value="GPX_AS"/>
</dbReference>
<dbReference type="PROSITE" id="PS00460">
    <property type="entry name" value="GLUTATHIONE_PEROXID_1"/>
    <property type="match status" value="1"/>
</dbReference>
<feature type="domain" description="Thioredoxin" evidence="5">
    <location>
        <begin position="25"/>
        <end position="183"/>
    </location>
</feature>
<name>A0ABP9KXF0_9RHOB</name>
<dbReference type="PROSITE" id="PS51352">
    <property type="entry name" value="THIOREDOXIN_2"/>
    <property type="match status" value="1"/>
</dbReference>
<dbReference type="CDD" id="cd00340">
    <property type="entry name" value="GSH_Peroxidase"/>
    <property type="match status" value="1"/>
</dbReference>
<evidence type="ECO:0000256" key="4">
    <source>
        <dbReference type="RuleBase" id="RU000499"/>
    </source>
</evidence>
<protein>
    <recommendedName>
        <fullName evidence="4">Glutathione peroxidase</fullName>
    </recommendedName>
</protein>
<dbReference type="InterPro" id="IPR006311">
    <property type="entry name" value="TAT_signal"/>
</dbReference>